<evidence type="ECO:0000313" key="5">
    <source>
        <dbReference type="EMBL" id="SGZ17005.1"/>
    </source>
</evidence>
<dbReference type="EMBL" id="FPLD01000131">
    <property type="protein sequence ID" value="SGZ17005.1"/>
    <property type="molecule type" value="Genomic_DNA"/>
</dbReference>
<gene>
    <name evidence="5" type="ORF">NVI5450_4443</name>
</gene>
<dbReference type="GO" id="GO:0009307">
    <property type="term" value="P:DNA restriction-modification system"/>
    <property type="evidence" value="ECO:0007669"/>
    <property type="project" value="UniProtKB-KW"/>
</dbReference>
<accession>A0A1L0C8Z5</accession>
<dbReference type="SUPFAM" id="SSF116734">
    <property type="entry name" value="DNA methylase specificity domain"/>
    <property type="match status" value="2"/>
</dbReference>
<feature type="domain" description="Type I restriction modification DNA specificity" evidence="4">
    <location>
        <begin position="220"/>
        <end position="394"/>
    </location>
</feature>
<protein>
    <submittedName>
        <fullName evidence="5">Type I restriction-modification system specificity subunit</fullName>
    </submittedName>
</protein>
<proteinExistence type="inferred from homology"/>
<feature type="domain" description="Type I restriction modification DNA specificity" evidence="4">
    <location>
        <begin position="30"/>
        <end position="185"/>
    </location>
</feature>
<dbReference type="Pfam" id="PF01420">
    <property type="entry name" value="Methylase_S"/>
    <property type="match status" value="2"/>
</dbReference>
<dbReference type="CDD" id="cd17253">
    <property type="entry name" value="RMtype1_S_Eco933I-TRD2-CR2_like"/>
    <property type="match status" value="1"/>
</dbReference>
<dbReference type="Gene3D" id="1.10.287.1120">
    <property type="entry name" value="Bipartite methylase S protein"/>
    <property type="match status" value="1"/>
</dbReference>
<dbReference type="InterPro" id="IPR044946">
    <property type="entry name" value="Restrct_endonuc_typeI_TRD_sf"/>
</dbReference>
<evidence type="ECO:0000256" key="1">
    <source>
        <dbReference type="ARBA" id="ARBA00010923"/>
    </source>
</evidence>
<evidence type="ECO:0000256" key="3">
    <source>
        <dbReference type="ARBA" id="ARBA00023125"/>
    </source>
</evidence>
<keyword evidence="2" id="KW-0680">Restriction system</keyword>
<organism evidence="5 6">
    <name type="scientific">Moritella viscosa</name>
    <dbReference type="NCBI Taxonomy" id="80854"/>
    <lineage>
        <taxon>Bacteria</taxon>
        <taxon>Pseudomonadati</taxon>
        <taxon>Pseudomonadota</taxon>
        <taxon>Gammaproteobacteria</taxon>
        <taxon>Alteromonadales</taxon>
        <taxon>Moritellaceae</taxon>
        <taxon>Moritella</taxon>
    </lineage>
</organism>
<dbReference type="AlphaFoldDB" id="A0A1L0C8Z5"/>
<dbReference type="PANTHER" id="PTHR30408:SF12">
    <property type="entry name" value="TYPE I RESTRICTION ENZYME MJAVIII SPECIFICITY SUBUNIT"/>
    <property type="match status" value="1"/>
</dbReference>
<dbReference type="InterPro" id="IPR000055">
    <property type="entry name" value="Restrct_endonuc_typeI_TRD"/>
</dbReference>
<dbReference type="OrthoDB" id="398435at2"/>
<name>A0A1L0C8Z5_9GAMM</name>
<reference evidence="5 6" key="1">
    <citation type="submission" date="2016-11" db="EMBL/GenBank/DDBJ databases">
        <authorList>
            <person name="Jaros S."/>
            <person name="Januszkiewicz K."/>
            <person name="Wedrychowicz H."/>
        </authorList>
    </citation>
    <scope>NUCLEOTIDE SEQUENCE [LARGE SCALE GENOMIC DNA]</scope>
    <source>
        <strain evidence="5">NVI 5450</strain>
    </source>
</reference>
<dbReference type="InterPro" id="IPR052021">
    <property type="entry name" value="Type-I_RS_S_subunit"/>
</dbReference>
<evidence type="ECO:0000259" key="4">
    <source>
        <dbReference type="Pfam" id="PF01420"/>
    </source>
</evidence>
<sequence>MSEFLNLKNYPNDWITSEGHLFLTLGSGVSPSNISFTSNGNTPYMKVDDFNHPENASFIKKTKLRFNKEEHRTPLAKANSVIIAKRGAAIFKNRVRINPFIMAVDTNLMTISVDEQHSPFYFKYLLEFINLASIADTTSIPQLNNFHLNEALFSLPSLPEQQKIAAILTSVDDVIGQTQAQIDKLKDLKTGMMQELLTRGVGLDGKPHTEFKDSPVGRIPKGWDVALIGELFQVRLGKMLSQASKIGSNPYPYLGNKNVQWGDVDLTNLEAMDFKDTERKKFSLLKGDLLMCEGGDVGRTAIWQGEMSNCYYQKAIHRLRPIESSYEPFLLMEYMKYAKETGLLVDYISQTSIAHLTKEKLISIPLPVPSIPEQKKIVCILKSITGKINLAAQTLHKNKQLKKALMQDLLTGKVRFKVDS</sequence>
<dbReference type="PANTHER" id="PTHR30408">
    <property type="entry name" value="TYPE-1 RESTRICTION ENZYME ECOKI SPECIFICITY PROTEIN"/>
    <property type="match status" value="1"/>
</dbReference>
<keyword evidence="3" id="KW-0238">DNA-binding</keyword>
<dbReference type="Proteomes" id="UP000183794">
    <property type="component" value="Unassembled WGS sequence"/>
</dbReference>
<comment type="similarity">
    <text evidence="1">Belongs to the type-I restriction system S methylase family.</text>
</comment>
<evidence type="ECO:0000313" key="6">
    <source>
        <dbReference type="Proteomes" id="UP000183794"/>
    </source>
</evidence>
<dbReference type="Gene3D" id="3.90.220.20">
    <property type="entry name" value="DNA methylase specificity domains"/>
    <property type="match status" value="2"/>
</dbReference>
<dbReference type="GO" id="GO:0003677">
    <property type="term" value="F:DNA binding"/>
    <property type="evidence" value="ECO:0007669"/>
    <property type="project" value="UniProtKB-KW"/>
</dbReference>
<dbReference type="RefSeq" id="WP_075518533.1">
    <property type="nucleotide sequence ID" value="NZ_FPLD01000131.1"/>
</dbReference>
<evidence type="ECO:0000256" key="2">
    <source>
        <dbReference type="ARBA" id="ARBA00022747"/>
    </source>
</evidence>